<feature type="compositionally biased region" description="Basic and acidic residues" evidence="2">
    <location>
        <begin position="175"/>
        <end position="188"/>
    </location>
</feature>
<evidence type="ECO:0000256" key="2">
    <source>
        <dbReference type="SAM" id="MobiDB-lite"/>
    </source>
</evidence>
<dbReference type="EMBL" id="JSAQ01000001">
    <property type="protein sequence ID" value="KGO06066.1"/>
    <property type="molecule type" value="Genomic_DNA"/>
</dbReference>
<keyword evidence="1" id="KW-0175">Coiled coil</keyword>
<reference evidence="5 6" key="1">
    <citation type="submission" date="2014-10" db="EMBL/GenBank/DDBJ databases">
        <title>Draft genome sequence of the proteorhodopsin-containing marine bacterium Dokdonia donghaensis.</title>
        <authorList>
            <person name="Gomez-Consarnau L."/>
            <person name="Gonzalez J.M."/>
            <person name="Riedel T."/>
            <person name="Jaenicke S."/>
            <person name="Wagner-Doebler I."/>
            <person name="Fuhrman J.A."/>
        </authorList>
    </citation>
    <scope>NUCLEOTIDE SEQUENCE [LARGE SCALE GENOMIC DNA]</scope>
    <source>
        <strain evidence="5 6">DSW-1</strain>
    </source>
</reference>
<feature type="transmembrane region" description="Helical" evidence="3">
    <location>
        <begin position="124"/>
        <end position="141"/>
    </location>
</feature>
<evidence type="ECO:0008006" key="7">
    <source>
        <dbReference type="Google" id="ProtNLM"/>
    </source>
</evidence>
<keyword evidence="6" id="KW-1185">Reference proteome</keyword>
<comment type="caution">
    <text evidence="5">The sequence shown here is derived from an EMBL/GenBank/DDBJ whole genome shotgun (WGS) entry which is preliminary data.</text>
</comment>
<sequence length="195" mass="22096">MNAITKAFAFIFLLSFTAVQAQDASKSIDDQFTEVIDGSNNYQQFKVIEKVKMTRLQQNTKKRIDGLQAEIENLKSEMAQQQAAAAQVSTDLAQTQATLETTEGEKDSMNFFGAQMSKGNYNTMVWSIAGVLLLALLFFIFKFRSSNVLTKTAQHKLDETEAEFEDYRRKALEKEQKLGRQLQDERNRALKSSKG</sequence>
<feature type="chain" id="PRO_5001999294" description="tRNA (Guanine-N1)-methyltransferase" evidence="4">
    <location>
        <begin position="22"/>
        <end position="195"/>
    </location>
</feature>
<keyword evidence="3" id="KW-1133">Transmembrane helix</keyword>
<evidence type="ECO:0000313" key="5">
    <source>
        <dbReference type="EMBL" id="KGO06066.1"/>
    </source>
</evidence>
<keyword evidence="3" id="KW-0472">Membrane</keyword>
<name>A0A0A2GUS3_9FLAO</name>
<feature type="region of interest" description="Disordered" evidence="2">
    <location>
        <begin position="175"/>
        <end position="195"/>
    </location>
</feature>
<evidence type="ECO:0000313" key="6">
    <source>
        <dbReference type="Proteomes" id="UP000030140"/>
    </source>
</evidence>
<evidence type="ECO:0000256" key="3">
    <source>
        <dbReference type="SAM" id="Phobius"/>
    </source>
</evidence>
<accession>A0A0A2GUS3</accession>
<dbReference type="KEGG" id="ddo:I597_2554"/>
<dbReference type="PATRIC" id="fig|1300343.5.peg.2594"/>
<dbReference type="AlphaFoldDB" id="A0A0A2GUS3"/>
<feature type="signal peptide" evidence="4">
    <location>
        <begin position="1"/>
        <end position="21"/>
    </location>
</feature>
<proteinExistence type="predicted"/>
<organism evidence="5 6">
    <name type="scientific">Dokdonia donghaensis DSW-1</name>
    <dbReference type="NCBI Taxonomy" id="1300343"/>
    <lineage>
        <taxon>Bacteria</taxon>
        <taxon>Pseudomonadati</taxon>
        <taxon>Bacteroidota</taxon>
        <taxon>Flavobacteriia</taxon>
        <taxon>Flavobacteriales</taxon>
        <taxon>Flavobacteriaceae</taxon>
        <taxon>Dokdonia</taxon>
    </lineage>
</organism>
<dbReference type="RefSeq" id="WP_035325080.1">
    <property type="nucleotide sequence ID" value="NZ_CP015125.1"/>
</dbReference>
<evidence type="ECO:0000256" key="4">
    <source>
        <dbReference type="SAM" id="SignalP"/>
    </source>
</evidence>
<keyword evidence="4" id="KW-0732">Signal</keyword>
<dbReference type="Proteomes" id="UP000030140">
    <property type="component" value="Unassembled WGS sequence"/>
</dbReference>
<keyword evidence="3" id="KW-0812">Transmembrane</keyword>
<protein>
    <recommendedName>
        <fullName evidence="7">tRNA (Guanine-N1)-methyltransferase</fullName>
    </recommendedName>
</protein>
<feature type="coiled-coil region" evidence="1">
    <location>
        <begin position="57"/>
        <end position="91"/>
    </location>
</feature>
<dbReference type="OrthoDB" id="981213at2"/>
<gene>
    <name evidence="5" type="ORF">NV36_03905</name>
</gene>
<evidence type="ECO:0000256" key="1">
    <source>
        <dbReference type="SAM" id="Coils"/>
    </source>
</evidence>